<keyword evidence="1" id="KW-0472">Membrane</keyword>
<gene>
    <name evidence="2" type="ORF">COT94_01765</name>
</gene>
<comment type="caution">
    <text evidence="2">The sequence shown here is derived from an EMBL/GenBank/DDBJ whole genome shotgun (WGS) entry which is preliminary data.</text>
</comment>
<reference evidence="3" key="1">
    <citation type="submission" date="2017-09" db="EMBL/GenBank/DDBJ databases">
        <title>Depth-based differentiation of microbial function through sediment-hosted aquifers and enrichment of novel symbionts in the deep terrestrial subsurface.</title>
        <authorList>
            <person name="Probst A.J."/>
            <person name="Ladd B."/>
            <person name="Jarett J.K."/>
            <person name="Geller-Mcgrath D.E."/>
            <person name="Sieber C.M.K."/>
            <person name="Emerson J.B."/>
            <person name="Anantharaman K."/>
            <person name="Thomas B.C."/>
            <person name="Malmstrom R."/>
            <person name="Stieglmeier M."/>
            <person name="Klingl A."/>
            <person name="Woyke T."/>
            <person name="Ryan C.M."/>
            <person name="Banfield J.F."/>
        </authorList>
    </citation>
    <scope>NUCLEOTIDE SEQUENCE [LARGE SCALE GENOMIC DNA]</scope>
</reference>
<evidence type="ECO:0000313" key="2">
    <source>
        <dbReference type="EMBL" id="PIT96173.1"/>
    </source>
</evidence>
<dbReference type="Proteomes" id="UP000228533">
    <property type="component" value="Unassembled WGS sequence"/>
</dbReference>
<evidence type="ECO:0000313" key="3">
    <source>
        <dbReference type="Proteomes" id="UP000228533"/>
    </source>
</evidence>
<sequence>MFSNKVKTKKPAKVGDEAADVMTNQMLGYVYRFFWLINLIVIIIVFVVAYLFFLRPQYLNIVSNAKVNRAADSYLEQLMYYKQLLELKQVYLKIDQTDREKINSIVSVANEKNELFREFQYIIFSKGMTTVSIEPVEMDDNFVPPALSINSRGGNLLASRRSIKTTIKIADANYTNLLDMLKVLELNQRIMDVSKINYDPAKHTAELEVLTYKQR</sequence>
<evidence type="ECO:0000256" key="1">
    <source>
        <dbReference type="SAM" id="Phobius"/>
    </source>
</evidence>
<feature type="transmembrane region" description="Helical" evidence="1">
    <location>
        <begin position="33"/>
        <end position="53"/>
    </location>
</feature>
<dbReference type="EMBL" id="PFAM01000012">
    <property type="protein sequence ID" value="PIT96173.1"/>
    <property type="molecule type" value="Genomic_DNA"/>
</dbReference>
<accession>A0A2M6WTP8</accession>
<proteinExistence type="predicted"/>
<name>A0A2M6WTP8_9BACT</name>
<keyword evidence="1" id="KW-1133">Transmembrane helix</keyword>
<dbReference type="AlphaFoldDB" id="A0A2M6WTP8"/>
<keyword evidence="1" id="KW-0812">Transmembrane</keyword>
<protein>
    <submittedName>
        <fullName evidence="2">Uncharacterized protein</fullName>
    </submittedName>
</protein>
<organism evidence="2 3">
    <name type="scientific">Candidatus Falkowbacteria bacterium CG10_big_fil_rev_8_21_14_0_10_37_14</name>
    <dbReference type="NCBI Taxonomy" id="1974561"/>
    <lineage>
        <taxon>Bacteria</taxon>
        <taxon>Candidatus Falkowiibacteriota</taxon>
    </lineage>
</organism>